<name>A0A927GVD9_9GAMM</name>
<dbReference type="AlphaFoldDB" id="A0A927GVD9"/>
<dbReference type="Proteomes" id="UP000610558">
    <property type="component" value="Unassembled WGS sequence"/>
</dbReference>
<gene>
    <name evidence="1" type="ORF">IB286_02075</name>
</gene>
<sequence>MASTEDILARMRANPKGIRFNELCRVCDAFFGQARQSGSSHRVYKTPWPGDPRVNIQNSRGKAKAYQVKQVIEAITRLEAEHGKNN</sequence>
<evidence type="ECO:0000313" key="2">
    <source>
        <dbReference type="Proteomes" id="UP000610558"/>
    </source>
</evidence>
<protein>
    <submittedName>
        <fullName evidence="1">Toxin HicA</fullName>
    </submittedName>
</protein>
<reference evidence="1" key="1">
    <citation type="submission" date="2020-09" db="EMBL/GenBank/DDBJ databases">
        <authorList>
            <person name="Yoon J.-W."/>
        </authorList>
    </citation>
    <scope>NUCLEOTIDE SEQUENCE</scope>
    <source>
        <strain evidence="1">KMU-158</strain>
    </source>
</reference>
<accession>A0A927GVD9</accession>
<keyword evidence="2" id="KW-1185">Reference proteome</keyword>
<dbReference type="EMBL" id="JACXLD010000001">
    <property type="protein sequence ID" value="MBD2857777.1"/>
    <property type="molecule type" value="Genomic_DNA"/>
</dbReference>
<evidence type="ECO:0000313" key="1">
    <source>
        <dbReference type="EMBL" id="MBD2857777.1"/>
    </source>
</evidence>
<proteinExistence type="predicted"/>
<comment type="caution">
    <text evidence="1">The sequence shown here is derived from an EMBL/GenBank/DDBJ whole genome shotgun (WGS) entry which is preliminary data.</text>
</comment>
<dbReference type="RefSeq" id="WP_190761995.1">
    <property type="nucleotide sequence ID" value="NZ_JACXLD010000001.1"/>
</dbReference>
<organism evidence="1 2">
    <name type="scientific">Spongiibacter pelagi</name>
    <dbReference type="NCBI Taxonomy" id="2760804"/>
    <lineage>
        <taxon>Bacteria</taxon>
        <taxon>Pseudomonadati</taxon>
        <taxon>Pseudomonadota</taxon>
        <taxon>Gammaproteobacteria</taxon>
        <taxon>Cellvibrionales</taxon>
        <taxon>Spongiibacteraceae</taxon>
        <taxon>Spongiibacter</taxon>
    </lineage>
</organism>